<keyword evidence="6" id="KW-0560">Oxidoreductase</keyword>
<dbReference type="InterPro" id="IPR024072">
    <property type="entry name" value="DHFR-like_dom_sf"/>
</dbReference>
<dbReference type="Gene3D" id="3.40.430.10">
    <property type="entry name" value="Dihydrofolate Reductase, subunit A"/>
    <property type="match status" value="1"/>
</dbReference>
<dbReference type="PROSITE" id="PS51330">
    <property type="entry name" value="DHFR_2"/>
    <property type="match status" value="1"/>
</dbReference>
<keyword evidence="11" id="KW-1185">Reference proteome</keyword>
<evidence type="ECO:0000256" key="5">
    <source>
        <dbReference type="ARBA" id="ARBA00022857"/>
    </source>
</evidence>
<dbReference type="PRINTS" id="PR00070">
    <property type="entry name" value="DHFR"/>
</dbReference>
<dbReference type="CDD" id="cd00209">
    <property type="entry name" value="DHFR"/>
    <property type="match status" value="1"/>
</dbReference>
<evidence type="ECO:0000256" key="3">
    <source>
        <dbReference type="ARBA" id="ARBA00012856"/>
    </source>
</evidence>
<keyword evidence="4" id="KW-0554">One-carbon metabolism</keyword>
<dbReference type="RefSeq" id="WP_244686201.1">
    <property type="nucleotide sequence ID" value="NZ_CP095043.1"/>
</dbReference>
<comment type="similarity">
    <text evidence="2 7">Belongs to the dihydrofolate reductase family.</text>
</comment>
<evidence type="ECO:0000256" key="2">
    <source>
        <dbReference type="ARBA" id="ARBA00009539"/>
    </source>
</evidence>
<comment type="pathway">
    <text evidence="1">Cofactor biosynthesis; tetrahydrofolate biosynthesis; 5,6,7,8-tetrahydrofolate from 7,8-dihydrofolate: step 1/1.</text>
</comment>
<sequence length="198" mass="20917">MIWAQASDGAIGRDGQMPWHLPEDLAHFKRTTLGAPVLMGRRTWESLPERFRPLPGRENLVITRDAAYDAPGATVHASLDAAVRSVGQSAVSARSVAGSGSGPATGPTSESSAAPDAWIMGGGELYRAAMPLAAELVVTRIDLEVPDADTFAPEIGPEWRLADPGAPLVAASGLGYRFERWVHLPEDAGQQSQQSPVA</sequence>
<organism evidence="10 11">
    <name type="scientific">Leucobacter rhizosphaerae</name>
    <dbReference type="NCBI Taxonomy" id="2932245"/>
    <lineage>
        <taxon>Bacteria</taxon>
        <taxon>Bacillati</taxon>
        <taxon>Actinomycetota</taxon>
        <taxon>Actinomycetes</taxon>
        <taxon>Micrococcales</taxon>
        <taxon>Microbacteriaceae</taxon>
        <taxon>Leucobacter</taxon>
    </lineage>
</organism>
<keyword evidence="5" id="KW-0521">NADP</keyword>
<dbReference type="SUPFAM" id="SSF53597">
    <property type="entry name" value="Dihydrofolate reductase-like"/>
    <property type="match status" value="1"/>
</dbReference>
<feature type="compositionally biased region" description="Low complexity" evidence="8">
    <location>
        <begin position="94"/>
        <end position="112"/>
    </location>
</feature>
<evidence type="ECO:0000313" key="11">
    <source>
        <dbReference type="Proteomes" id="UP000831775"/>
    </source>
</evidence>
<name>A0ABY4FW26_9MICO</name>
<dbReference type="InterPro" id="IPR017925">
    <property type="entry name" value="DHFR_CS"/>
</dbReference>
<dbReference type="PROSITE" id="PS00075">
    <property type="entry name" value="DHFR_1"/>
    <property type="match status" value="1"/>
</dbReference>
<feature type="region of interest" description="Disordered" evidence="8">
    <location>
        <begin position="94"/>
        <end position="115"/>
    </location>
</feature>
<evidence type="ECO:0000313" key="10">
    <source>
        <dbReference type="EMBL" id="UOQ60506.1"/>
    </source>
</evidence>
<accession>A0ABY4FW26</accession>
<dbReference type="EMBL" id="CP095043">
    <property type="protein sequence ID" value="UOQ60506.1"/>
    <property type="molecule type" value="Genomic_DNA"/>
</dbReference>
<proteinExistence type="inferred from homology"/>
<dbReference type="InterPro" id="IPR001796">
    <property type="entry name" value="DHFR_dom"/>
</dbReference>
<protein>
    <recommendedName>
        <fullName evidence="3">dihydrofolate reductase</fullName>
        <ecNumber evidence="3">1.5.1.3</ecNumber>
    </recommendedName>
</protein>
<gene>
    <name evidence="10" type="ORF">MUN76_00510</name>
</gene>
<dbReference type="PIRSF" id="PIRSF000194">
    <property type="entry name" value="DHFR"/>
    <property type="match status" value="1"/>
</dbReference>
<reference evidence="10 11" key="1">
    <citation type="submission" date="2022-04" db="EMBL/GenBank/DDBJ databases">
        <title>Leucobacter sp. isolated from rhizosphere of onion.</title>
        <authorList>
            <person name="Won M."/>
            <person name="Lee C.-M."/>
            <person name="Woen H.-Y."/>
            <person name="Kwon S.-W."/>
        </authorList>
    </citation>
    <scope>NUCLEOTIDE SEQUENCE [LARGE SCALE GENOMIC DNA]</scope>
    <source>
        <strain evidence="10 11">H25R-14</strain>
    </source>
</reference>
<dbReference type="InterPro" id="IPR012259">
    <property type="entry name" value="DHFR"/>
</dbReference>
<dbReference type="Pfam" id="PF00186">
    <property type="entry name" value="DHFR_1"/>
    <property type="match status" value="2"/>
</dbReference>
<evidence type="ECO:0000256" key="4">
    <source>
        <dbReference type="ARBA" id="ARBA00022563"/>
    </source>
</evidence>
<evidence type="ECO:0000256" key="7">
    <source>
        <dbReference type="RuleBase" id="RU004474"/>
    </source>
</evidence>
<dbReference type="PANTHER" id="PTHR48069:SF3">
    <property type="entry name" value="DIHYDROFOLATE REDUCTASE"/>
    <property type="match status" value="1"/>
</dbReference>
<dbReference type="Proteomes" id="UP000831775">
    <property type="component" value="Chromosome"/>
</dbReference>
<evidence type="ECO:0000256" key="1">
    <source>
        <dbReference type="ARBA" id="ARBA00004903"/>
    </source>
</evidence>
<dbReference type="EC" id="1.5.1.3" evidence="3"/>
<dbReference type="PANTHER" id="PTHR48069">
    <property type="entry name" value="DIHYDROFOLATE REDUCTASE"/>
    <property type="match status" value="1"/>
</dbReference>
<evidence type="ECO:0000256" key="6">
    <source>
        <dbReference type="ARBA" id="ARBA00023002"/>
    </source>
</evidence>
<feature type="domain" description="DHFR" evidence="9">
    <location>
        <begin position="1"/>
        <end position="183"/>
    </location>
</feature>
<evidence type="ECO:0000259" key="9">
    <source>
        <dbReference type="PROSITE" id="PS51330"/>
    </source>
</evidence>
<evidence type="ECO:0000256" key="8">
    <source>
        <dbReference type="SAM" id="MobiDB-lite"/>
    </source>
</evidence>